<evidence type="ECO:0000313" key="9">
    <source>
        <dbReference type="Proteomes" id="UP000070560"/>
    </source>
</evidence>
<evidence type="ECO:0000313" key="8">
    <source>
        <dbReference type="EMBL" id="AMM42246.1"/>
    </source>
</evidence>
<dbReference type="PROSITE" id="PS51096">
    <property type="entry name" value="PTS_EIIA_TYPE_4"/>
    <property type="match status" value="1"/>
</dbReference>
<dbReference type="GO" id="GO:0009401">
    <property type="term" value="P:phosphoenolpyruvate-dependent sugar phosphotransferase system"/>
    <property type="evidence" value="ECO:0007669"/>
    <property type="project" value="UniProtKB-KW"/>
</dbReference>
<dbReference type="SUPFAM" id="SSF53062">
    <property type="entry name" value="PTS system fructose IIA component-like"/>
    <property type="match status" value="1"/>
</dbReference>
<keyword evidence="4" id="KW-0762">Sugar transport</keyword>
<dbReference type="Gene3D" id="3.40.50.510">
    <property type="entry name" value="Phosphotransferase system, mannose-type IIA component"/>
    <property type="match status" value="1"/>
</dbReference>
<dbReference type="RefSeq" id="WP_066066116.1">
    <property type="nucleotide sequence ID" value="NZ_CP013015.1"/>
</dbReference>
<comment type="subcellular location">
    <subcellularLocation>
        <location evidence="1">Cytoplasm</location>
    </subcellularLocation>
</comment>
<keyword evidence="7" id="KW-0418">Kinase</keyword>
<keyword evidence="5" id="KW-0808">Transferase</keyword>
<dbReference type="KEGG" id="daw:HS1_002464"/>
<dbReference type="GO" id="GO:0016301">
    <property type="term" value="F:kinase activity"/>
    <property type="evidence" value="ECO:0007669"/>
    <property type="project" value="UniProtKB-KW"/>
</dbReference>
<keyword evidence="6" id="KW-0598">Phosphotransferase system</keyword>
<dbReference type="InterPro" id="IPR051471">
    <property type="entry name" value="Bacterial_PTS_sugar_comp"/>
</dbReference>
<evidence type="ECO:0000256" key="6">
    <source>
        <dbReference type="ARBA" id="ARBA00022683"/>
    </source>
</evidence>
<organism evidence="8 9">
    <name type="scientific">Desulfofervidus auxilii</name>
    <dbReference type="NCBI Taxonomy" id="1621989"/>
    <lineage>
        <taxon>Bacteria</taxon>
        <taxon>Pseudomonadati</taxon>
        <taxon>Thermodesulfobacteriota</taxon>
        <taxon>Candidatus Desulfofervidia</taxon>
        <taxon>Candidatus Desulfofervidales</taxon>
        <taxon>Candidatus Desulfofervidaceae</taxon>
        <taxon>Candidatus Desulfofervidus</taxon>
    </lineage>
</organism>
<name>A0A7V1K5G9_DESA2</name>
<evidence type="ECO:0000256" key="7">
    <source>
        <dbReference type="ARBA" id="ARBA00022777"/>
    </source>
</evidence>
<dbReference type="EMBL" id="CP013015">
    <property type="protein sequence ID" value="AMM42246.1"/>
    <property type="molecule type" value="Genomic_DNA"/>
</dbReference>
<keyword evidence="2" id="KW-0813">Transport</keyword>
<reference evidence="8 9" key="1">
    <citation type="submission" date="2015-10" db="EMBL/GenBank/DDBJ databases">
        <title>Candidatus Desulfofervidus auxilii, a hydrogenotrophic sulfate-reducing bacterium involved in the thermophilic anaerobic oxidation of methane.</title>
        <authorList>
            <person name="Krukenberg V."/>
            <person name="Richter M."/>
            <person name="Wegener G."/>
        </authorList>
    </citation>
    <scope>NUCLEOTIDE SEQUENCE [LARGE SCALE GENOMIC DNA]</scope>
    <source>
        <strain evidence="8 9">HS1</strain>
    </source>
</reference>
<accession>A0A7V1K5G9</accession>
<dbReference type="GO" id="GO:0005737">
    <property type="term" value="C:cytoplasm"/>
    <property type="evidence" value="ECO:0007669"/>
    <property type="project" value="UniProtKB-SubCell"/>
</dbReference>
<dbReference type="PANTHER" id="PTHR33799">
    <property type="entry name" value="PTS PERMEASE-RELATED-RELATED"/>
    <property type="match status" value="1"/>
</dbReference>
<dbReference type="CDD" id="cd00006">
    <property type="entry name" value="PTS_IIA_man"/>
    <property type="match status" value="1"/>
</dbReference>
<evidence type="ECO:0000256" key="2">
    <source>
        <dbReference type="ARBA" id="ARBA00022448"/>
    </source>
</evidence>
<dbReference type="InterPro" id="IPR036662">
    <property type="entry name" value="PTS_EIIA_man-typ_sf"/>
</dbReference>
<dbReference type="Pfam" id="PF03610">
    <property type="entry name" value="EIIA-man"/>
    <property type="match status" value="1"/>
</dbReference>
<keyword evidence="3" id="KW-0963">Cytoplasm</keyword>
<evidence type="ECO:0000256" key="1">
    <source>
        <dbReference type="ARBA" id="ARBA00004496"/>
    </source>
</evidence>
<dbReference type="GO" id="GO:0016020">
    <property type="term" value="C:membrane"/>
    <property type="evidence" value="ECO:0007669"/>
    <property type="project" value="InterPro"/>
</dbReference>
<keyword evidence="9" id="KW-1185">Reference proteome</keyword>
<dbReference type="Proteomes" id="UP000070560">
    <property type="component" value="Chromosome"/>
</dbReference>
<dbReference type="PANTHER" id="PTHR33799:SF1">
    <property type="entry name" value="PTS SYSTEM MANNOSE-SPECIFIC EIIAB COMPONENT-RELATED"/>
    <property type="match status" value="1"/>
</dbReference>
<dbReference type="AlphaFoldDB" id="A0A7V1K5G9"/>
<dbReference type="OrthoDB" id="9794368at2"/>
<evidence type="ECO:0000256" key="4">
    <source>
        <dbReference type="ARBA" id="ARBA00022597"/>
    </source>
</evidence>
<dbReference type="InterPro" id="IPR004701">
    <property type="entry name" value="PTS_EIIA_man-typ"/>
</dbReference>
<gene>
    <name evidence="8" type="ORF">HS1_002464</name>
</gene>
<protein>
    <submittedName>
        <fullName evidence="8">Pts system fructose IIA component</fullName>
    </submittedName>
</protein>
<sequence>MVGIVLVTHCNLGKALIEAAHFISGNLKNIKAVSITDEPPEALRRAITKALQEVDEGDGVLILTDMFGGTPSNLSFSFLEPGKIEVVTGVNLPMFLSAINKQDDDLKTLATYVKKKAITSIVQGSEELG</sequence>
<dbReference type="InterPro" id="IPR033887">
    <property type="entry name" value="PTS_IIA_man"/>
</dbReference>
<proteinExistence type="predicted"/>
<evidence type="ECO:0000256" key="3">
    <source>
        <dbReference type="ARBA" id="ARBA00022490"/>
    </source>
</evidence>
<evidence type="ECO:0000256" key="5">
    <source>
        <dbReference type="ARBA" id="ARBA00022679"/>
    </source>
</evidence>